<evidence type="ECO:0000256" key="5">
    <source>
        <dbReference type="ARBA" id="ARBA00022729"/>
    </source>
</evidence>
<dbReference type="Gene3D" id="3.40.50.1820">
    <property type="entry name" value="alpha/beta hydrolase"/>
    <property type="match status" value="1"/>
</dbReference>
<keyword evidence="5 11" id="KW-0732">Signal</keyword>
<dbReference type="PANTHER" id="PTHR38050:SF2">
    <property type="entry name" value="FERULOYL ESTERASE C-RELATED"/>
    <property type="match status" value="1"/>
</dbReference>
<sequence>MMHSLHLALLLPAVATLATAATSSGCGKVSPYKIDKLTNDNIESGGDKRTFLINLPNGYDSNTAAPLIFSFHGNGGNALAQSNTDYFTNETWNPNSIVVYPDGITGWTGAPYHNDKYDDVLFTADMLDQLSSDLCIDTNRVYCAGKSIGGGFCNVLACDDKMSASIAAIAPVSGAFYTTPSDSSFSSNCKPAHQMPILEFHGQDDPIIPYDGGKINGVDLPAIGEWAQDWTQADGCASNPSPQNEHLNNSKVMLAQYSCNGSTNVVSHYSIDGLGHTWPSTEYNLENFGVGTYLDASPLILDFFSKWSLEDNASSPSSSSSSSSASSTATATSSGSGGSSSASASASATSSASSSSSSGGAASAATAFPGLVGALAFGVILL</sequence>
<evidence type="ECO:0000256" key="1">
    <source>
        <dbReference type="ARBA" id="ARBA00004613"/>
    </source>
</evidence>
<evidence type="ECO:0000256" key="10">
    <source>
        <dbReference type="SAM" id="MobiDB-lite"/>
    </source>
</evidence>
<keyword evidence="7" id="KW-0119">Carbohydrate metabolism</keyword>
<dbReference type="RefSeq" id="XP_069203387.1">
    <property type="nucleotide sequence ID" value="XM_069347541.1"/>
</dbReference>
<evidence type="ECO:0000256" key="8">
    <source>
        <dbReference type="ARBA" id="ARBA00023326"/>
    </source>
</evidence>
<gene>
    <name evidence="12" type="ORF">AAFC00_000820</name>
</gene>
<evidence type="ECO:0000256" key="9">
    <source>
        <dbReference type="ARBA" id="ARBA00034075"/>
    </source>
</evidence>
<feature type="region of interest" description="Disordered" evidence="10">
    <location>
        <begin position="315"/>
        <end position="360"/>
    </location>
</feature>
<evidence type="ECO:0000313" key="12">
    <source>
        <dbReference type="EMBL" id="KAL1310538.1"/>
    </source>
</evidence>
<keyword evidence="13" id="KW-1185">Reference proteome</keyword>
<feature type="chain" id="PRO_5047522657" description="feruloyl esterase" evidence="11">
    <location>
        <begin position="21"/>
        <end position="382"/>
    </location>
</feature>
<comment type="subcellular location">
    <subcellularLocation>
        <location evidence="1">Secreted</location>
    </subcellularLocation>
</comment>
<name>A0ABR3PM51_9PEZI</name>
<evidence type="ECO:0000256" key="7">
    <source>
        <dbReference type="ARBA" id="ARBA00023277"/>
    </source>
</evidence>
<dbReference type="InterPro" id="IPR043595">
    <property type="entry name" value="FaeB/C/D"/>
</dbReference>
<accession>A0ABR3PM51</accession>
<keyword evidence="3" id="KW-0964">Secreted</keyword>
<keyword evidence="4" id="KW-0858">Xylan degradation</keyword>
<feature type="signal peptide" evidence="11">
    <location>
        <begin position="1"/>
        <end position="20"/>
    </location>
</feature>
<comment type="caution">
    <text evidence="12">The sequence shown here is derived from an EMBL/GenBank/DDBJ whole genome shotgun (WGS) entry which is preliminary data.</text>
</comment>
<evidence type="ECO:0000256" key="6">
    <source>
        <dbReference type="ARBA" id="ARBA00022801"/>
    </source>
</evidence>
<dbReference type="PANTHER" id="PTHR38050">
    <property type="match status" value="1"/>
</dbReference>
<keyword evidence="6" id="KW-0378">Hydrolase</keyword>
<protein>
    <recommendedName>
        <fullName evidence="2">feruloyl esterase</fullName>
        <ecNumber evidence="2">3.1.1.73</ecNumber>
    </recommendedName>
</protein>
<dbReference type="Proteomes" id="UP001562354">
    <property type="component" value="Unassembled WGS sequence"/>
</dbReference>
<evidence type="ECO:0000256" key="2">
    <source>
        <dbReference type="ARBA" id="ARBA00013091"/>
    </source>
</evidence>
<keyword evidence="8" id="KW-0624">Polysaccharide degradation</keyword>
<comment type="catalytic activity">
    <reaction evidence="9">
        <text>feruloyl-polysaccharide + H2O = ferulate + polysaccharide.</text>
        <dbReference type="EC" id="3.1.1.73"/>
    </reaction>
</comment>
<evidence type="ECO:0000256" key="11">
    <source>
        <dbReference type="SAM" id="SignalP"/>
    </source>
</evidence>
<evidence type="ECO:0000256" key="4">
    <source>
        <dbReference type="ARBA" id="ARBA00022651"/>
    </source>
</evidence>
<dbReference type="EMBL" id="JBFMKM010000003">
    <property type="protein sequence ID" value="KAL1310538.1"/>
    <property type="molecule type" value="Genomic_DNA"/>
</dbReference>
<organism evidence="12 13">
    <name type="scientific">Neodothiora populina</name>
    <dbReference type="NCBI Taxonomy" id="2781224"/>
    <lineage>
        <taxon>Eukaryota</taxon>
        <taxon>Fungi</taxon>
        <taxon>Dikarya</taxon>
        <taxon>Ascomycota</taxon>
        <taxon>Pezizomycotina</taxon>
        <taxon>Dothideomycetes</taxon>
        <taxon>Dothideomycetidae</taxon>
        <taxon>Dothideales</taxon>
        <taxon>Dothioraceae</taxon>
        <taxon>Neodothiora</taxon>
    </lineage>
</organism>
<proteinExistence type="predicted"/>
<dbReference type="InterPro" id="IPR029058">
    <property type="entry name" value="AB_hydrolase_fold"/>
</dbReference>
<evidence type="ECO:0000313" key="13">
    <source>
        <dbReference type="Proteomes" id="UP001562354"/>
    </source>
</evidence>
<reference evidence="12 13" key="1">
    <citation type="submission" date="2024-07" db="EMBL/GenBank/DDBJ databases">
        <title>Draft sequence of the Neodothiora populina.</title>
        <authorList>
            <person name="Drown D.D."/>
            <person name="Schuette U.S."/>
            <person name="Buechlein A.B."/>
            <person name="Rusch D.R."/>
            <person name="Winton L.W."/>
            <person name="Adams G.A."/>
        </authorList>
    </citation>
    <scope>NUCLEOTIDE SEQUENCE [LARGE SCALE GENOMIC DNA]</scope>
    <source>
        <strain evidence="12 13">CPC 39397</strain>
    </source>
</reference>
<dbReference type="GeneID" id="95974523"/>
<evidence type="ECO:0000256" key="3">
    <source>
        <dbReference type="ARBA" id="ARBA00022525"/>
    </source>
</evidence>
<dbReference type="SUPFAM" id="SSF53474">
    <property type="entry name" value="alpha/beta-Hydrolases"/>
    <property type="match status" value="1"/>
</dbReference>
<dbReference type="EC" id="3.1.1.73" evidence="2"/>